<evidence type="ECO:0008006" key="11">
    <source>
        <dbReference type="Google" id="ProtNLM"/>
    </source>
</evidence>
<gene>
    <name evidence="9" type="ORF">V7S43_018163</name>
</gene>
<name>A0ABD3ER96_9STRA</name>
<keyword evidence="5" id="KW-0539">Nucleus</keyword>
<dbReference type="Proteomes" id="UP001632037">
    <property type="component" value="Unassembled WGS sequence"/>
</dbReference>
<dbReference type="GO" id="GO:0003677">
    <property type="term" value="F:DNA binding"/>
    <property type="evidence" value="ECO:0007669"/>
    <property type="project" value="UniProtKB-KW"/>
</dbReference>
<evidence type="ECO:0000256" key="4">
    <source>
        <dbReference type="ARBA" id="ARBA00023125"/>
    </source>
</evidence>
<dbReference type="PANTHER" id="PTHR12748">
    <property type="entry name" value="ORIGIN RECOGNITION COMPLEX SUBUNIT 3"/>
    <property type="match status" value="1"/>
</dbReference>
<evidence type="ECO:0000256" key="5">
    <source>
        <dbReference type="ARBA" id="ARBA00023242"/>
    </source>
</evidence>
<evidence type="ECO:0000313" key="10">
    <source>
        <dbReference type="Proteomes" id="UP001632037"/>
    </source>
</evidence>
<dbReference type="InterPro" id="IPR045667">
    <property type="entry name" value="ORC3_N"/>
</dbReference>
<feature type="region of interest" description="Disordered" evidence="6">
    <location>
        <begin position="235"/>
        <end position="294"/>
    </location>
</feature>
<accession>A0ABD3ER96</accession>
<feature type="compositionally biased region" description="Basic and acidic residues" evidence="6">
    <location>
        <begin position="248"/>
        <end position="274"/>
    </location>
</feature>
<evidence type="ECO:0000256" key="2">
    <source>
        <dbReference type="ARBA" id="ARBA00010977"/>
    </source>
</evidence>
<dbReference type="EMBL" id="JBIMZQ010000071">
    <property type="protein sequence ID" value="KAL3656958.1"/>
    <property type="molecule type" value="Genomic_DNA"/>
</dbReference>
<sequence length="1000" mass="113668">MQYLFVPIIHNRLMEVAAFSTGVSIQYPSGRSAANFTSSHRNERTDYPFPFPADSRTASERLYKADTEAYSVCQELAYHFACEKTRRAVQDLLRKNNDTSYSQVSKFFEKYRSRDESVAPAKIPSPTASPSSRRLRNLNAPVLFPEFHAFPTAAVIAGTDATSSDLWVEPLTHKLRRTFPLCVRVQRDVTTARKFIEWLAAKIAKLSEAKQREEKWLGDVVDSFDLLPLDKPPVTEASGRRVTRHQRAKEYADAGVDGREDHSDKDEQSDDRFFDSSSESEVSDDDGEWGKRKKKKKKRRVASVAYGRWTMSKLLTSIQLDIETLLSPTSGDTSCELVVILGELVDDRLQEALTMVRKIHHKEDDMVIQSMACLDEAVVWLQCKISACRETAARLLNVAPESAAVHVGSTEMALAKMLQRVFIRYTSFLEDCTLDRPSIHDQRKSLKKEKYRHENYFSLGSEEQVLPTLSSRQPFLLLCIEQLEAFSQQVFGEFLEIWTHFVRQQENGQRTRTSCALGFVIGVASATSPALRRLDLTVTNRLELQFFSLVDSRKCFNDVLESLVVKVKLPLALSGQVLRAIASRHHRLPSVPRLLLALRFLMFTHFRRCPWSFLALAVDNLSSSTESPILVAADVTPVPYRVSTWIKRHRRRLTREAQGRVSESDSVLASWLLPCSALELHDLASRVLPSSGDGNWIELLDSALLRERRRQARWGMGWECFRSACSWLDVHLDGKNEREQDKQEQMTVTHLAFALEGRLGQASCFLEVIRRLRSCRWAMLSGMIEDWRASVRVFNVHENTGDELEKTLSELALLCAYARTENCPAKVLVSLREEVVTVFTTRLIPELLHPRPSNATNSAAALVSSWSVLTDANVLESRLRFEYHEHLRNILQDAGIGEDVDTSENSGNEVSWVHDVGLAFLFYQDSPSASLSLREWYESFSSELEGESKSKKRKTADFSDDPAIKARFVRAVCTLRHWGFIKSDAPRDAEQDIIEKLVFI</sequence>
<proteinExistence type="inferred from homology"/>
<dbReference type="PANTHER" id="PTHR12748:SF0">
    <property type="entry name" value="ORIGIN RECOGNITION COMPLEX SUBUNIT 3"/>
    <property type="match status" value="1"/>
</dbReference>
<dbReference type="InterPro" id="IPR020795">
    <property type="entry name" value="ORC3"/>
</dbReference>
<keyword evidence="3" id="KW-0235">DNA replication</keyword>
<dbReference type="InterPro" id="IPR040855">
    <property type="entry name" value="ORC_WH_C"/>
</dbReference>
<evidence type="ECO:0000259" key="7">
    <source>
        <dbReference type="Pfam" id="PF07034"/>
    </source>
</evidence>
<evidence type="ECO:0000313" key="9">
    <source>
        <dbReference type="EMBL" id="KAL3656958.1"/>
    </source>
</evidence>
<reference evidence="9 10" key="1">
    <citation type="submission" date="2024-09" db="EMBL/GenBank/DDBJ databases">
        <title>Genome sequencing and assembly of Phytophthora oleae, isolate VK10A, causative agent of rot of olive drupes.</title>
        <authorList>
            <person name="Conti Taguali S."/>
            <person name="Riolo M."/>
            <person name="La Spada F."/>
            <person name="Cacciola S.O."/>
            <person name="Dionisio G."/>
        </authorList>
    </citation>
    <scope>NUCLEOTIDE SEQUENCE [LARGE SCALE GENOMIC DNA]</scope>
    <source>
        <strain evidence="9 10">VK10A</strain>
    </source>
</reference>
<comment type="caution">
    <text evidence="9">The sequence shown here is derived from an EMBL/GenBank/DDBJ whole genome shotgun (WGS) entry which is preliminary data.</text>
</comment>
<keyword evidence="4" id="KW-0238">DNA-binding</keyword>
<organism evidence="9 10">
    <name type="scientific">Phytophthora oleae</name>
    <dbReference type="NCBI Taxonomy" id="2107226"/>
    <lineage>
        <taxon>Eukaryota</taxon>
        <taxon>Sar</taxon>
        <taxon>Stramenopiles</taxon>
        <taxon>Oomycota</taxon>
        <taxon>Peronosporomycetes</taxon>
        <taxon>Peronosporales</taxon>
        <taxon>Peronosporaceae</taxon>
        <taxon>Phytophthora</taxon>
    </lineage>
</organism>
<dbReference type="AlphaFoldDB" id="A0ABD3ER96"/>
<comment type="subcellular location">
    <subcellularLocation>
        <location evidence="1">Nucleus</location>
    </subcellularLocation>
</comment>
<evidence type="ECO:0000256" key="3">
    <source>
        <dbReference type="ARBA" id="ARBA00022705"/>
    </source>
</evidence>
<dbReference type="GO" id="GO:0006260">
    <property type="term" value="P:DNA replication"/>
    <property type="evidence" value="ECO:0007669"/>
    <property type="project" value="UniProtKB-KW"/>
</dbReference>
<feature type="domain" description="Origin recognition complex subunit 3 N-terminal" evidence="7">
    <location>
        <begin position="406"/>
        <end position="614"/>
    </location>
</feature>
<evidence type="ECO:0000256" key="1">
    <source>
        <dbReference type="ARBA" id="ARBA00004123"/>
    </source>
</evidence>
<feature type="domain" description="Origin recognition complex subunit 3 winged helix C-terminal" evidence="8">
    <location>
        <begin position="901"/>
        <end position="999"/>
    </location>
</feature>
<dbReference type="Pfam" id="PF18137">
    <property type="entry name" value="WHD_ORC"/>
    <property type="match status" value="1"/>
</dbReference>
<evidence type="ECO:0000259" key="8">
    <source>
        <dbReference type="Pfam" id="PF18137"/>
    </source>
</evidence>
<dbReference type="Pfam" id="PF07034">
    <property type="entry name" value="ORC3_N"/>
    <property type="match status" value="1"/>
</dbReference>
<evidence type="ECO:0000256" key="6">
    <source>
        <dbReference type="SAM" id="MobiDB-lite"/>
    </source>
</evidence>
<comment type="similarity">
    <text evidence="2">Belongs to the ORC3 family.</text>
</comment>
<protein>
    <recommendedName>
        <fullName evidence="11">Origin recognition complex subunit 3 N-terminal domain-containing protein</fullName>
    </recommendedName>
</protein>
<keyword evidence="10" id="KW-1185">Reference proteome</keyword>
<dbReference type="GO" id="GO:0005634">
    <property type="term" value="C:nucleus"/>
    <property type="evidence" value="ECO:0007669"/>
    <property type="project" value="UniProtKB-SubCell"/>
</dbReference>